<dbReference type="AlphaFoldDB" id="A0A8I6XHF8"/>
<organism evidence="2 3">
    <name type="scientific">Hordeum vulgare subsp. vulgare</name>
    <name type="common">Domesticated barley</name>
    <dbReference type="NCBI Taxonomy" id="112509"/>
    <lineage>
        <taxon>Eukaryota</taxon>
        <taxon>Viridiplantae</taxon>
        <taxon>Streptophyta</taxon>
        <taxon>Embryophyta</taxon>
        <taxon>Tracheophyta</taxon>
        <taxon>Spermatophyta</taxon>
        <taxon>Magnoliopsida</taxon>
        <taxon>Liliopsida</taxon>
        <taxon>Poales</taxon>
        <taxon>Poaceae</taxon>
        <taxon>BOP clade</taxon>
        <taxon>Pooideae</taxon>
        <taxon>Triticodae</taxon>
        <taxon>Triticeae</taxon>
        <taxon>Hordeinae</taxon>
        <taxon>Hordeum</taxon>
    </lineage>
</organism>
<dbReference type="Proteomes" id="UP000011116">
    <property type="component" value="Chromosome 2H"/>
</dbReference>
<name>A0A8I6XHF8_HORVV</name>
<reference evidence="3" key="1">
    <citation type="journal article" date="2012" name="Nature">
        <title>A physical, genetic and functional sequence assembly of the barley genome.</title>
        <authorList>
            <consortium name="The International Barley Genome Sequencing Consortium"/>
            <person name="Mayer K.F."/>
            <person name="Waugh R."/>
            <person name="Brown J.W."/>
            <person name="Schulman A."/>
            <person name="Langridge P."/>
            <person name="Platzer M."/>
            <person name="Fincher G.B."/>
            <person name="Muehlbauer G.J."/>
            <person name="Sato K."/>
            <person name="Close T.J."/>
            <person name="Wise R.P."/>
            <person name="Stein N."/>
        </authorList>
    </citation>
    <scope>NUCLEOTIDE SEQUENCE [LARGE SCALE GENOMIC DNA]</scope>
    <source>
        <strain evidence="3">cv. Morex</strain>
    </source>
</reference>
<sequence>MERMAVSYFQELYTKDPTLEPSPVLETLIPQVTMETNDILLAPFSDQEIADALFQIGPLIAPGPDGFPARFYQRKWGCLKEDIISAVRRFFDTGHMPPGVNDTSIVLIPKVQHPVSLQEFRPISLCNVIYKVVSKCMVNRLRTCLSDIISENQSVFIPGRLISDNSIIAFKCIHHIQPNVGNADFCAYKLDLSKAYDRVDWDYLEAALLRWGFAP</sequence>
<proteinExistence type="predicted"/>
<dbReference type="InterPro" id="IPR052343">
    <property type="entry name" value="Retrotransposon-Effector_Assoc"/>
</dbReference>
<reference evidence="2" key="2">
    <citation type="submission" date="2020-10" db="EMBL/GenBank/DDBJ databases">
        <authorList>
            <person name="Scholz U."/>
            <person name="Mascher M."/>
            <person name="Fiebig A."/>
        </authorList>
    </citation>
    <scope>NUCLEOTIDE SEQUENCE [LARGE SCALE GENOMIC DNA]</scope>
    <source>
        <strain evidence="2">cv. Morex</strain>
    </source>
</reference>
<feature type="domain" description="Reverse transcriptase" evidence="1">
    <location>
        <begin position="108"/>
        <end position="210"/>
    </location>
</feature>
<dbReference type="InterPro" id="IPR000477">
    <property type="entry name" value="RT_dom"/>
</dbReference>
<dbReference type="PANTHER" id="PTHR46890:SF48">
    <property type="entry name" value="RNA-DIRECTED DNA POLYMERASE"/>
    <property type="match status" value="1"/>
</dbReference>
<reference evidence="2" key="3">
    <citation type="submission" date="2022-01" db="UniProtKB">
        <authorList>
            <consortium name="EnsemblPlants"/>
        </authorList>
    </citation>
    <scope>IDENTIFICATION</scope>
    <source>
        <strain evidence="2">subsp. vulgare</strain>
    </source>
</reference>
<evidence type="ECO:0000313" key="2">
    <source>
        <dbReference type="EnsemblPlants" id="HORVU.MOREX.r3.2HG0201690.1.CDS1"/>
    </source>
</evidence>
<evidence type="ECO:0000259" key="1">
    <source>
        <dbReference type="Pfam" id="PF00078"/>
    </source>
</evidence>
<dbReference type="Pfam" id="PF00078">
    <property type="entry name" value="RVT_1"/>
    <property type="match status" value="1"/>
</dbReference>
<accession>A0A8I6XHF8</accession>
<protein>
    <recommendedName>
        <fullName evidence="1">Reverse transcriptase domain-containing protein</fullName>
    </recommendedName>
</protein>
<dbReference type="EnsemblPlants" id="HORVU.MOREX.r3.2HG0201690.1">
    <property type="protein sequence ID" value="HORVU.MOREX.r3.2HG0201690.1.CDS1"/>
    <property type="gene ID" value="HORVU.MOREX.r3.2HG0201690"/>
</dbReference>
<dbReference type="SUPFAM" id="SSF56672">
    <property type="entry name" value="DNA/RNA polymerases"/>
    <property type="match status" value="1"/>
</dbReference>
<dbReference type="SMR" id="A0A8I6XHF8"/>
<keyword evidence="3" id="KW-1185">Reference proteome</keyword>
<dbReference type="Gramene" id="HORVU.MOREX.r3.2HG0201690.1">
    <property type="protein sequence ID" value="HORVU.MOREX.r3.2HG0201690.1.CDS1"/>
    <property type="gene ID" value="HORVU.MOREX.r3.2HG0201690"/>
</dbReference>
<dbReference type="PANTHER" id="PTHR46890">
    <property type="entry name" value="NON-LTR RETROLELEMENT REVERSE TRANSCRIPTASE-LIKE PROTEIN-RELATED"/>
    <property type="match status" value="1"/>
</dbReference>
<dbReference type="InterPro" id="IPR043502">
    <property type="entry name" value="DNA/RNA_pol_sf"/>
</dbReference>
<evidence type="ECO:0000313" key="3">
    <source>
        <dbReference type="Proteomes" id="UP000011116"/>
    </source>
</evidence>
<dbReference type="CDD" id="cd01650">
    <property type="entry name" value="RT_nLTR_like"/>
    <property type="match status" value="1"/>
</dbReference>